<name>A0AAD4BUF4_BOLED</name>
<reference evidence="2" key="1">
    <citation type="submission" date="2019-10" db="EMBL/GenBank/DDBJ databases">
        <authorList>
            <consortium name="DOE Joint Genome Institute"/>
            <person name="Kuo A."/>
            <person name="Miyauchi S."/>
            <person name="Kiss E."/>
            <person name="Drula E."/>
            <person name="Kohler A."/>
            <person name="Sanchez-Garcia M."/>
            <person name="Andreopoulos B."/>
            <person name="Barry K.W."/>
            <person name="Bonito G."/>
            <person name="Buee M."/>
            <person name="Carver A."/>
            <person name="Chen C."/>
            <person name="Cichocki N."/>
            <person name="Clum A."/>
            <person name="Culley D."/>
            <person name="Crous P.W."/>
            <person name="Fauchery L."/>
            <person name="Girlanda M."/>
            <person name="Hayes R."/>
            <person name="Keri Z."/>
            <person name="LaButti K."/>
            <person name="Lipzen A."/>
            <person name="Lombard V."/>
            <person name="Magnuson J."/>
            <person name="Maillard F."/>
            <person name="Morin E."/>
            <person name="Murat C."/>
            <person name="Nolan M."/>
            <person name="Ohm R."/>
            <person name="Pangilinan J."/>
            <person name="Pereira M."/>
            <person name="Perotto S."/>
            <person name="Peter M."/>
            <person name="Riley R."/>
            <person name="Sitrit Y."/>
            <person name="Stielow B."/>
            <person name="Szollosi G."/>
            <person name="Zifcakova L."/>
            <person name="Stursova M."/>
            <person name="Spatafora J.W."/>
            <person name="Tedersoo L."/>
            <person name="Vaario L.-M."/>
            <person name="Yamada A."/>
            <person name="Yan M."/>
            <person name="Wang P."/>
            <person name="Xu J."/>
            <person name="Bruns T."/>
            <person name="Baldrian P."/>
            <person name="Vilgalys R."/>
            <person name="Henrissat B."/>
            <person name="Grigoriev I.V."/>
            <person name="Hibbett D."/>
            <person name="Nagy L.G."/>
            <person name="Martin F.M."/>
        </authorList>
    </citation>
    <scope>NUCLEOTIDE SEQUENCE</scope>
    <source>
        <strain evidence="2">BED1</strain>
    </source>
</reference>
<feature type="compositionally biased region" description="Low complexity" evidence="1">
    <location>
        <begin position="20"/>
        <end position="33"/>
    </location>
</feature>
<evidence type="ECO:0000313" key="2">
    <source>
        <dbReference type="EMBL" id="KAF8439490.1"/>
    </source>
</evidence>
<sequence length="244" mass="27121">MAPSHRVPSIHPSSTCPKPSGTTHSSRRSSYSPTFSTNFIKEMAIRNVLYLTEFEEHASAIRDHADLEQAWQQLRFTIAHRPQPPGSQWGLPRNYAPLENSESSETSSDDEYSPPDPDIALPFQQEEDDTLDLSHQLSASLTIPRIPTPPSPTPIALTRQIFGPPSIPPPLLTPMSNKPTELRLGAPEPFDGSPEIASQWLNTVCFYLTVNASVYDNDAKQIAFTLSHMTKGSTLVWANTFRQK</sequence>
<dbReference type="AlphaFoldDB" id="A0AAD4BUF4"/>
<accession>A0AAD4BUF4</accession>
<proteinExistence type="predicted"/>
<evidence type="ECO:0008006" key="4">
    <source>
        <dbReference type="Google" id="ProtNLM"/>
    </source>
</evidence>
<reference evidence="2" key="2">
    <citation type="journal article" date="2020" name="Nat. Commun.">
        <title>Large-scale genome sequencing of mycorrhizal fungi provides insights into the early evolution of symbiotic traits.</title>
        <authorList>
            <person name="Miyauchi S."/>
            <person name="Kiss E."/>
            <person name="Kuo A."/>
            <person name="Drula E."/>
            <person name="Kohler A."/>
            <person name="Sanchez-Garcia M."/>
            <person name="Morin E."/>
            <person name="Andreopoulos B."/>
            <person name="Barry K.W."/>
            <person name="Bonito G."/>
            <person name="Buee M."/>
            <person name="Carver A."/>
            <person name="Chen C."/>
            <person name="Cichocki N."/>
            <person name="Clum A."/>
            <person name="Culley D."/>
            <person name="Crous P.W."/>
            <person name="Fauchery L."/>
            <person name="Girlanda M."/>
            <person name="Hayes R.D."/>
            <person name="Keri Z."/>
            <person name="LaButti K."/>
            <person name="Lipzen A."/>
            <person name="Lombard V."/>
            <person name="Magnuson J."/>
            <person name="Maillard F."/>
            <person name="Murat C."/>
            <person name="Nolan M."/>
            <person name="Ohm R.A."/>
            <person name="Pangilinan J."/>
            <person name="Pereira M.F."/>
            <person name="Perotto S."/>
            <person name="Peter M."/>
            <person name="Pfister S."/>
            <person name="Riley R."/>
            <person name="Sitrit Y."/>
            <person name="Stielow J.B."/>
            <person name="Szollosi G."/>
            <person name="Zifcakova L."/>
            <person name="Stursova M."/>
            <person name="Spatafora J.W."/>
            <person name="Tedersoo L."/>
            <person name="Vaario L.M."/>
            <person name="Yamada A."/>
            <person name="Yan M."/>
            <person name="Wang P."/>
            <person name="Xu J."/>
            <person name="Bruns T."/>
            <person name="Baldrian P."/>
            <person name="Vilgalys R."/>
            <person name="Dunand C."/>
            <person name="Henrissat B."/>
            <person name="Grigoriev I.V."/>
            <person name="Hibbett D."/>
            <person name="Nagy L.G."/>
            <person name="Martin F.M."/>
        </authorList>
    </citation>
    <scope>NUCLEOTIDE SEQUENCE</scope>
    <source>
        <strain evidence="2">BED1</strain>
    </source>
</reference>
<feature type="region of interest" description="Disordered" evidence="1">
    <location>
        <begin position="1"/>
        <end position="33"/>
    </location>
</feature>
<dbReference type="EMBL" id="WHUW01000014">
    <property type="protein sequence ID" value="KAF8439490.1"/>
    <property type="molecule type" value="Genomic_DNA"/>
</dbReference>
<comment type="caution">
    <text evidence="2">The sequence shown here is derived from an EMBL/GenBank/DDBJ whole genome shotgun (WGS) entry which is preliminary data.</text>
</comment>
<evidence type="ECO:0000313" key="3">
    <source>
        <dbReference type="Proteomes" id="UP001194468"/>
    </source>
</evidence>
<keyword evidence="3" id="KW-1185">Reference proteome</keyword>
<feature type="region of interest" description="Disordered" evidence="1">
    <location>
        <begin position="82"/>
        <end position="122"/>
    </location>
</feature>
<dbReference type="Proteomes" id="UP001194468">
    <property type="component" value="Unassembled WGS sequence"/>
</dbReference>
<evidence type="ECO:0000256" key="1">
    <source>
        <dbReference type="SAM" id="MobiDB-lite"/>
    </source>
</evidence>
<protein>
    <recommendedName>
        <fullName evidence="4">DUF4939 domain-containing protein</fullName>
    </recommendedName>
</protein>
<organism evidence="2 3">
    <name type="scientific">Boletus edulis BED1</name>
    <dbReference type="NCBI Taxonomy" id="1328754"/>
    <lineage>
        <taxon>Eukaryota</taxon>
        <taxon>Fungi</taxon>
        <taxon>Dikarya</taxon>
        <taxon>Basidiomycota</taxon>
        <taxon>Agaricomycotina</taxon>
        <taxon>Agaricomycetes</taxon>
        <taxon>Agaricomycetidae</taxon>
        <taxon>Boletales</taxon>
        <taxon>Boletineae</taxon>
        <taxon>Boletaceae</taxon>
        <taxon>Boletoideae</taxon>
        <taxon>Boletus</taxon>
    </lineage>
</organism>
<feature type="compositionally biased region" description="Low complexity" evidence="1">
    <location>
        <begin position="97"/>
        <end position="106"/>
    </location>
</feature>
<gene>
    <name evidence="2" type="ORF">L210DRAFT_3646286</name>
</gene>